<feature type="compositionally biased region" description="Low complexity" evidence="1">
    <location>
        <begin position="1"/>
        <end position="12"/>
    </location>
</feature>
<accession>A0A6J4H8B6</accession>
<organism evidence="2">
    <name type="scientific">uncultured Craurococcus sp</name>
    <dbReference type="NCBI Taxonomy" id="1135998"/>
    <lineage>
        <taxon>Bacteria</taxon>
        <taxon>Pseudomonadati</taxon>
        <taxon>Pseudomonadota</taxon>
        <taxon>Alphaproteobacteria</taxon>
        <taxon>Acetobacterales</taxon>
        <taxon>Acetobacteraceae</taxon>
        <taxon>Craurococcus</taxon>
        <taxon>environmental samples</taxon>
    </lineage>
</organism>
<reference evidence="2" key="1">
    <citation type="submission" date="2020-02" db="EMBL/GenBank/DDBJ databases">
        <authorList>
            <person name="Meier V. D."/>
        </authorList>
    </citation>
    <scope>NUCLEOTIDE SEQUENCE</scope>
    <source>
        <strain evidence="2">AVDCRST_MAG27</strain>
    </source>
</reference>
<dbReference type="EMBL" id="CADCTD010000002">
    <property type="protein sequence ID" value="CAA9214339.1"/>
    <property type="molecule type" value="Genomic_DNA"/>
</dbReference>
<sequence>GENPCRARCARPSHPPRPAARRPPAGGGAGRAGRPLPHPLPAPRPPAGGGGHHHPLRRGAGPDAARPAAPGLRHGRPREPCGGGGGPLPQVAGRAAGGSGRLCDERRDGLPPPRPRRGFRGLCGFRAEGPAAHAGGEGDAQQLRPHRAQAPGRGSGI</sequence>
<evidence type="ECO:0000313" key="2">
    <source>
        <dbReference type="EMBL" id="CAA9214339.1"/>
    </source>
</evidence>
<gene>
    <name evidence="2" type="ORF">AVDCRST_MAG27-65</name>
</gene>
<evidence type="ECO:0000256" key="1">
    <source>
        <dbReference type="SAM" id="MobiDB-lite"/>
    </source>
</evidence>
<protein>
    <submittedName>
        <fullName evidence="2">Transcriptional regulator, AsnC family</fullName>
    </submittedName>
</protein>
<feature type="non-terminal residue" evidence="2">
    <location>
        <position position="1"/>
    </location>
</feature>
<feature type="non-terminal residue" evidence="2">
    <location>
        <position position="157"/>
    </location>
</feature>
<name>A0A6J4H8B6_9PROT</name>
<dbReference type="AlphaFoldDB" id="A0A6J4H8B6"/>
<feature type="compositionally biased region" description="Low complexity" evidence="1">
    <location>
        <begin position="120"/>
        <end position="134"/>
    </location>
</feature>
<feature type="compositionally biased region" description="Pro residues" evidence="1">
    <location>
        <begin position="36"/>
        <end position="46"/>
    </location>
</feature>
<feature type="compositionally biased region" description="Low complexity" evidence="1">
    <location>
        <begin position="58"/>
        <end position="72"/>
    </location>
</feature>
<feature type="region of interest" description="Disordered" evidence="1">
    <location>
        <begin position="1"/>
        <end position="157"/>
    </location>
</feature>
<proteinExistence type="predicted"/>